<dbReference type="Gene3D" id="3.60.15.10">
    <property type="entry name" value="Ribonuclease Z/Hydroxyacylglutathione hydrolase-like"/>
    <property type="match status" value="1"/>
</dbReference>
<feature type="transmembrane region" description="Helical" evidence="11">
    <location>
        <begin position="417"/>
        <end position="439"/>
    </location>
</feature>
<evidence type="ECO:0000256" key="9">
    <source>
        <dbReference type="ARBA" id="ARBA00023136"/>
    </source>
</evidence>
<reference evidence="13 14" key="1">
    <citation type="submission" date="2017-12" db="EMBL/GenBank/DDBJ databases">
        <title>Phylogenetic diversity of female urinary microbiome.</title>
        <authorList>
            <person name="Thomas-White K."/>
            <person name="Wolfe A.J."/>
        </authorList>
    </citation>
    <scope>NUCLEOTIDE SEQUENCE [LARGE SCALE GENOMIC DNA]</scope>
    <source>
        <strain evidence="13 14">UMB0038</strain>
    </source>
</reference>
<keyword evidence="3" id="KW-1003">Cell membrane</keyword>
<dbReference type="InterPro" id="IPR001018">
    <property type="entry name" value="Beta-lactamase_class-B_CS"/>
</dbReference>
<evidence type="ECO:0000313" key="14">
    <source>
        <dbReference type="Proteomes" id="UP000234847"/>
    </source>
</evidence>
<dbReference type="SMART" id="SM00849">
    <property type="entry name" value="Lactamase_B"/>
    <property type="match status" value="1"/>
</dbReference>
<dbReference type="GO" id="GO:0005886">
    <property type="term" value="C:plasma membrane"/>
    <property type="evidence" value="ECO:0007669"/>
    <property type="project" value="UniProtKB-SubCell"/>
</dbReference>
<keyword evidence="7" id="KW-0862">Zinc</keyword>
<accession>A0AAX0VJ96</accession>
<dbReference type="PANTHER" id="PTHR30619:SF1">
    <property type="entry name" value="RECOMBINATION PROTEIN 2"/>
    <property type="match status" value="1"/>
</dbReference>
<name>A0AAX0VJ96_MICLU</name>
<feature type="transmembrane region" description="Helical" evidence="11">
    <location>
        <begin position="481"/>
        <end position="500"/>
    </location>
</feature>
<feature type="compositionally biased region" description="Gly residues" evidence="10">
    <location>
        <begin position="224"/>
        <end position="233"/>
    </location>
</feature>
<proteinExistence type="predicted"/>
<feature type="region of interest" description="Disordered" evidence="10">
    <location>
        <begin position="840"/>
        <end position="867"/>
    </location>
</feature>
<evidence type="ECO:0000256" key="1">
    <source>
        <dbReference type="ARBA" id="ARBA00001947"/>
    </source>
</evidence>
<evidence type="ECO:0000256" key="4">
    <source>
        <dbReference type="ARBA" id="ARBA00022692"/>
    </source>
</evidence>
<feature type="transmembrane region" description="Helical" evidence="11">
    <location>
        <begin position="451"/>
        <end position="474"/>
    </location>
</feature>
<keyword evidence="6" id="KW-0378">Hydrolase</keyword>
<dbReference type="EMBL" id="PKJT01000009">
    <property type="protein sequence ID" value="PKZ81271.1"/>
    <property type="molecule type" value="Genomic_DNA"/>
</dbReference>
<organism evidence="13 14">
    <name type="scientific">Micrococcus luteus</name>
    <name type="common">Micrococcus lysodeikticus</name>
    <dbReference type="NCBI Taxonomy" id="1270"/>
    <lineage>
        <taxon>Bacteria</taxon>
        <taxon>Bacillati</taxon>
        <taxon>Actinomycetota</taxon>
        <taxon>Actinomycetes</taxon>
        <taxon>Micrococcales</taxon>
        <taxon>Micrococcaceae</taxon>
        <taxon>Micrococcus</taxon>
    </lineage>
</organism>
<dbReference type="PROSITE" id="PS00743">
    <property type="entry name" value="BETA_LACTAMASE_B_1"/>
    <property type="match status" value="1"/>
</dbReference>
<feature type="transmembrane region" description="Helical" evidence="11">
    <location>
        <begin position="338"/>
        <end position="354"/>
    </location>
</feature>
<evidence type="ECO:0000256" key="11">
    <source>
        <dbReference type="SAM" id="Phobius"/>
    </source>
</evidence>
<dbReference type="InterPro" id="IPR004477">
    <property type="entry name" value="ComEC_N"/>
</dbReference>
<evidence type="ECO:0000256" key="10">
    <source>
        <dbReference type="SAM" id="MobiDB-lite"/>
    </source>
</evidence>
<feature type="transmembrane region" description="Helical" evidence="11">
    <location>
        <begin position="315"/>
        <end position="332"/>
    </location>
</feature>
<evidence type="ECO:0000256" key="8">
    <source>
        <dbReference type="ARBA" id="ARBA00022989"/>
    </source>
</evidence>
<evidence type="ECO:0000256" key="2">
    <source>
        <dbReference type="ARBA" id="ARBA00004651"/>
    </source>
</evidence>
<evidence type="ECO:0000256" key="6">
    <source>
        <dbReference type="ARBA" id="ARBA00022801"/>
    </source>
</evidence>
<dbReference type="InterPro" id="IPR036866">
    <property type="entry name" value="RibonucZ/Hydroxyglut_hydro"/>
</dbReference>
<protein>
    <submittedName>
        <fullName evidence="13">Competence protein ComEC</fullName>
    </submittedName>
</protein>
<keyword evidence="5" id="KW-0479">Metal-binding</keyword>
<dbReference type="InterPro" id="IPR052159">
    <property type="entry name" value="Competence_DNA_uptake"/>
</dbReference>
<comment type="caution">
    <text evidence="13">The sequence shown here is derived from an EMBL/GenBank/DDBJ whole genome shotgun (WGS) entry which is preliminary data.</text>
</comment>
<dbReference type="AlphaFoldDB" id="A0AAX0VJ96"/>
<feature type="transmembrane region" description="Helical" evidence="11">
    <location>
        <begin position="361"/>
        <end position="380"/>
    </location>
</feature>
<dbReference type="SUPFAM" id="SSF56281">
    <property type="entry name" value="Metallo-hydrolase/oxidoreductase"/>
    <property type="match status" value="1"/>
</dbReference>
<feature type="transmembrane region" description="Helical" evidence="11">
    <location>
        <begin position="386"/>
        <end position="405"/>
    </location>
</feature>
<dbReference type="GO" id="GO:0017001">
    <property type="term" value="P:antibiotic catabolic process"/>
    <property type="evidence" value="ECO:0007669"/>
    <property type="project" value="InterPro"/>
</dbReference>
<dbReference type="GO" id="GO:0008800">
    <property type="term" value="F:beta-lactamase activity"/>
    <property type="evidence" value="ECO:0007669"/>
    <property type="project" value="InterPro"/>
</dbReference>
<evidence type="ECO:0000313" key="13">
    <source>
        <dbReference type="EMBL" id="PKZ81271.1"/>
    </source>
</evidence>
<comment type="cofactor">
    <cofactor evidence="1">
        <name>Zn(2+)</name>
        <dbReference type="ChEBI" id="CHEBI:29105"/>
    </cofactor>
</comment>
<dbReference type="Pfam" id="PF00753">
    <property type="entry name" value="Lactamase_B"/>
    <property type="match status" value="1"/>
</dbReference>
<dbReference type="GO" id="GO:0008270">
    <property type="term" value="F:zinc ion binding"/>
    <property type="evidence" value="ECO:0007669"/>
    <property type="project" value="InterPro"/>
</dbReference>
<sequence>MVNPAPGPPNDPVDRRARHREVPGPLEARWVPALLGCLTLGILGVGWDAPARSAAALTGLAVAAAAILGAARSTGRIRGVATATALAGVAAALMLQHSAGPAAAASGSGWTGAVHAGSPLRLELTLDGPATRSEATFGPRWSVPVRVETFGHPPRAPEAAVTARLTGGGAPPATIVAPEGGTWAPDGGPGSRVCVVARPSRSGSTVFLAAASAPQPGPCPGGTQTAGGATGGDPGPPRREALRAAFRQSAEGTVGAAPELIPGLVLGDRSAQGAALDDAMKASGLSHLSAVSGANVAMILGAVAITLRSARVHRAVVLSAGLAVLGVFVVVVGPEPSVLRAAVMGALGALAVFFGRARQAFGLLTVGGTALLVAVPALAVEPAFHLSLAATAGIVLAGAPLDRALHAGLGRMLPDVVARWLSASLAVTVAAHLACQPIILAMTGEVSAYAVPANLLAAPAVPPVTVLGTLAAALALPAPGIAAALVAVIQWPAAWIGWVAHTSASLPGALRPWPAGALGAGLGVLLVAATLLGFAAVLLLERRRTAPVRRVGRSAPRTRERLPALVVLAAALAAATTGAVGAVLVPRSSGSAPPDWAVAFCDVGQGDMAVFRSGPRAGVVVDVGPEPGLARRCLDDLDVDRVDAVLLTHLHADHAGGLAGVVDRASRGAVHYATRDAPAQGREGRGGEADGVDPLADAARLRTGATGTAGPVRWHVLLADARAPEENDASAQVLVTVESGAGPVTTLVTGDMEEDASAAWVAGRRSDAAAPPRVDVLKVAHHGARNGGTAVPRAAGARLHVVSVGADNPYGHPHRATVDALGRLGPVARTDLHGTLALTAADGPDPDGAPEIAVHTVRPPSSVRTGP</sequence>
<comment type="subcellular location">
    <subcellularLocation>
        <location evidence="2">Cell membrane</location>
        <topology evidence="2">Multi-pass membrane protein</topology>
    </subcellularLocation>
</comment>
<dbReference type="InterPro" id="IPR001279">
    <property type="entry name" value="Metallo-B-lactamas"/>
</dbReference>
<gene>
    <name evidence="13" type="ORF">CYJ95_09070</name>
</gene>
<feature type="transmembrane region" description="Helical" evidence="11">
    <location>
        <begin position="562"/>
        <end position="585"/>
    </location>
</feature>
<keyword evidence="8 11" id="KW-1133">Transmembrane helix</keyword>
<keyword evidence="9 11" id="KW-0472">Membrane</keyword>
<dbReference type="PANTHER" id="PTHR30619">
    <property type="entry name" value="DNA INTERNALIZATION/COMPETENCE PROTEIN COMEC/REC2"/>
    <property type="match status" value="1"/>
</dbReference>
<evidence type="ECO:0000256" key="7">
    <source>
        <dbReference type="ARBA" id="ARBA00022833"/>
    </source>
</evidence>
<dbReference type="Pfam" id="PF03772">
    <property type="entry name" value="Competence"/>
    <property type="match status" value="1"/>
</dbReference>
<evidence type="ECO:0000256" key="5">
    <source>
        <dbReference type="ARBA" id="ARBA00022723"/>
    </source>
</evidence>
<feature type="transmembrane region" description="Helical" evidence="11">
    <location>
        <begin position="520"/>
        <end position="541"/>
    </location>
</feature>
<dbReference type="Proteomes" id="UP000234847">
    <property type="component" value="Unassembled WGS sequence"/>
</dbReference>
<feature type="domain" description="Metallo-beta-lactamase" evidence="12">
    <location>
        <begin position="605"/>
        <end position="781"/>
    </location>
</feature>
<feature type="region of interest" description="Disordered" evidence="10">
    <location>
        <begin position="213"/>
        <end position="238"/>
    </location>
</feature>
<evidence type="ECO:0000259" key="12">
    <source>
        <dbReference type="SMART" id="SM00849"/>
    </source>
</evidence>
<evidence type="ECO:0000256" key="3">
    <source>
        <dbReference type="ARBA" id="ARBA00022475"/>
    </source>
</evidence>
<dbReference type="NCBIfam" id="TIGR00360">
    <property type="entry name" value="ComEC_N-term"/>
    <property type="match status" value="1"/>
</dbReference>
<keyword evidence="4 11" id="KW-0812">Transmembrane</keyword>